<comment type="caution">
    <text evidence="1">The sequence shown here is derived from an EMBL/GenBank/DDBJ whole genome shotgun (WGS) entry which is preliminary data.</text>
</comment>
<accession>A0ABD6BLA1</accession>
<evidence type="ECO:0000313" key="2">
    <source>
        <dbReference type="Proteomes" id="UP001597076"/>
    </source>
</evidence>
<dbReference type="RefSeq" id="WP_390290778.1">
    <property type="nucleotide sequence ID" value="NZ_JBHUDI010000011.1"/>
</dbReference>
<reference evidence="1 2" key="1">
    <citation type="journal article" date="2019" name="Int. J. Syst. Evol. Microbiol.">
        <title>The Global Catalogue of Microorganisms (GCM) 10K type strain sequencing project: providing services to taxonomists for standard genome sequencing and annotation.</title>
        <authorList>
            <consortium name="The Broad Institute Genomics Platform"/>
            <consortium name="The Broad Institute Genome Sequencing Center for Infectious Disease"/>
            <person name="Wu L."/>
            <person name="Ma J."/>
        </authorList>
    </citation>
    <scope>NUCLEOTIDE SEQUENCE [LARGE SCALE GENOMIC DNA]</scope>
    <source>
        <strain evidence="1 2">CGMCC 1.12230</strain>
    </source>
</reference>
<sequence>MKEMIENAYANSEVLNDEIEAVVDAIADHDDEYVNEELIEAKMQNKGYSAKETLFLLIQSEGQGRIERKDVMFDTDDLDSGIYYSINNS</sequence>
<dbReference type="EMBL" id="JBHUDI010000011">
    <property type="protein sequence ID" value="MFD1565585.1"/>
    <property type="molecule type" value="Genomic_DNA"/>
</dbReference>
<dbReference type="AlphaFoldDB" id="A0ABD6BLA1"/>
<protein>
    <submittedName>
        <fullName evidence="1">Uncharacterized protein</fullName>
    </submittedName>
</protein>
<dbReference type="Proteomes" id="UP001597076">
    <property type="component" value="Unassembled WGS sequence"/>
</dbReference>
<name>A0ABD6BLA1_9EURY</name>
<proteinExistence type="predicted"/>
<organism evidence="1 2">
    <name type="scientific">Haloarchaeobius amylolyticus</name>
    <dbReference type="NCBI Taxonomy" id="1198296"/>
    <lineage>
        <taxon>Archaea</taxon>
        <taxon>Methanobacteriati</taxon>
        <taxon>Methanobacteriota</taxon>
        <taxon>Stenosarchaea group</taxon>
        <taxon>Halobacteria</taxon>
        <taxon>Halobacteriales</taxon>
        <taxon>Halorubellaceae</taxon>
        <taxon>Haloarchaeobius</taxon>
    </lineage>
</organism>
<gene>
    <name evidence="1" type="ORF">ACFR99_18810</name>
</gene>
<keyword evidence="2" id="KW-1185">Reference proteome</keyword>
<evidence type="ECO:0000313" key="1">
    <source>
        <dbReference type="EMBL" id="MFD1565585.1"/>
    </source>
</evidence>